<dbReference type="EMBL" id="BK016020">
    <property type="protein sequence ID" value="DAF90080.1"/>
    <property type="molecule type" value="Genomic_DNA"/>
</dbReference>
<evidence type="ECO:0000313" key="1">
    <source>
        <dbReference type="EMBL" id="DAF90080.1"/>
    </source>
</evidence>
<sequence length="45" mass="5750">MLLCFLKSLYRLYIIYKYLHTHIYTRARAFLSKWQQRLKIWRENA</sequence>
<name>A0A8S5U6H0_9CAUD</name>
<organism evidence="1">
    <name type="scientific">Siphoviridae sp. ctEJj1</name>
    <dbReference type="NCBI Taxonomy" id="2825395"/>
    <lineage>
        <taxon>Viruses</taxon>
        <taxon>Duplodnaviria</taxon>
        <taxon>Heunggongvirae</taxon>
        <taxon>Uroviricota</taxon>
        <taxon>Caudoviricetes</taxon>
    </lineage>
</organism>
<proteinExistence type="predicted"/>
<accession>A0A8S5U6H0</accession>
<reference evidence="1" key="1">
    <citation type="journal article" date="2021" name="Proc. Natl. Acad. Sci. U.S.A.">
        <title>A Catalog of Tens of Thousands of Viruses from Human Metagenomes Reveals Hidden Associations with Chronic Diseases.</title>
        <authorList>
            <person name="Tisza M.J."/>
            <person name="Buck C.B."/>
        </authorList>
    </citation>
    <scope>NUCLEOTIDE SEQUENCE</scope>
    <source>
        <strain evidence="1">CtEJj1</strain>
    </source>
</reference>
<protein>
    <submittedName>
        <fullName evidence="1">Uncharacterized protein</fullName>
    </submittedName>
</protein>